<keyword evidence="3" id="KW-1185">Reference proteome</keyword>
<organism evidence="2 3">
    <name type="scientific">Streptomyces cinnabarinus</name>
    <dbReference type="NCBI Taxonomy" id="67287"/>
    <lineage>
        <taxon>Bacteria</taxon>
        <taxon>Bacillati</taxon>
        <taxon>Actinomycetota</taxon>
        <taxon>Actinomycetes</taxon>
        <taxon>Kitasatosporales</taxon>
        <taxon>Streptomycetaceae</taxon>
        <taxon>Streptomyces</taxon>
    </lineage>
</organism>
<evidence type="ECO:0000256" key="1">
    <source>
        <dbReference type="SAM" id="MobiDB-lite"/>
    </source>
</evidence>
<feature type="region of interest" description="Disordered" evidence="1">
    <location>
        <begin position="141"/>
        <end position="162"/>
    </location>
</feature>
<name>A0ABY7KDX5_9ACTN</name>
<dbReference type="EMBL" id="CP114413">
    <property type="protein sequence ID" value="WAZ21567.1"/>
    <property type="molecule type" value="Genomic_DNA"/>
</dbReference>
<dbReference type="Proteomes" id="UP001164439">
    <property type="component" value="Chromosome"/>
</dbReference>
<feature type="compositionally biased region" description="Low complexity" evidence="1">
    <location>
        <begin position="141"/>
        <end position="153"/>
    </location>
</feature>
<proteinExistence type="predicted"/>
<gene>
    <name evidence="2" type="ORF">STRCI_002750</name>
</gene>
<accession>A0ABY7KDX5</accession>
<protein>
    <recommendedName>
        <fullName evidence="4">Secreted protein</fullName>
    </recommendedName>
</protein>
<sequence length="280" mass="29485">MPGRRVGAGGDVRGARGLTYGIGPGRSDPAGPSACRPRDGPGYAPARADRRTTPRPAPPACGSARRAGYAGRARTTPVRPVLPRSGNPAARARCPWGCRPPTRVAAAGHRGMTMRSSRTHRRTTAVGLAALLTAATLATTTACGSSGGTTSKSDAGRKRSAASGQALENKAYGYNPYAWATRRDSRIGVYGIELHGQSFTLGGEVKLVLYRDNRVPGVPSWYRTTTARWKSGRHGGAFDVTTGMLDCTAYGYAKDSTLMALDVTTNTWSNKVRVSTGCSR</sequence>
<evidence type="ECO:0000313" key="3">
    <source>
        <dbReference type="Proteomes" id="UP001164439"/>
    </source>
</evidence>
<feature type="compositionally biased region" description="Low complexity" evidence="1">
    <location>
        <begin position="64"/>
        <end position="74"/>
    </location>
</feature>
<dbReference type="RefSeq" id="WP_269659212.1">
    <property type="nucleotide sequence ID" value="NZ_CP114413.1"/>
</dbReference>
<feature type="region of interest" description="Disordered" evidence="1">
    <location>
        <begin position="1"/>
        <end position="122"/>
    </location>
</feature>
<feature type="compositionally biased region" description="Gly residues" evidence="1">
    <location>
        <begin position="1"/>
        <end position="12"/>
    </location>
</feature>
<evidence type="ECO:0000313" key="2">
    <source>
        <dbReference type="EMBL" id="WAZ21567.1"/>
    </source>
</evidence>
<evidence type="ECO:0008006" key="4">
    <source>
        <dbReference type="Google" id="ProtNLM"/>
    </source>
</evidence>
<reference evidence="2" key="1">
    <citation type="submission" date="2022-12" db="EMBL/GenBank/DDBJ databases">
        <authorList>
            <person name="Ruckert C."/>
            <person name="Busche T."/>
            <person name="Kalinowski J."/>
            <person name="Wittmann C."/>
        </authorList>
    </citation>
    <scope>NUCLEOTIDE SEQUENCE</scope>
    <source>
        <strain evidence="2">DSM 40467</strain>
    </source>
</reference>